<evidence type="ECO:0000256" key="1">
    <source>
        <dbReference type="SAM" id="Phobius"/>
    </source>
</evidence>
<dbReference type="RefSeq" id="WP_189130749.1">
    <property type="nucleotide sequence ID" value="NZ_BMMS01000005.1"/>
</dbReference>
<dbReference type="Proteomes" id="UP000641932">
    <property type="component" value="Unassembled WGS sequence"/>
</dbReference>
<evidence type="ECO:0000313" key="2">
    <source>
        <dbReference type="EMBL" id="GGO84201.1"/>
    </source>
</evidence>
<sequence length="117" mass="12085">MSSNPWVMSAGAFCFGVVIGFITYRTLVRSESRGVSDLAVVVAAVGGATVTALFDPQETDAFGWYGMGLLAGLAGYAGLYSYTHGKKGYGDVMGDKDAGAAGIAPVGTSDYQPTNQR</sequence>
<dbReference type="AlphaFoldDB" id="A0A917ZK97"/>
<organism evidence="2 3">
    <name type="scientific">Wenjunlia tyrosinilytica</name>
    <dbReference type="NCBI Taxonomy" id="1544741"/>
    <lineage>
        <taxon>Bacteria</taxon>
        <taxon>Bacillati</taxon>
        <taxon>Actinomycetota</taxon>
        <taxon>Actinomycetes</taxon>
        <taxon>Kitasatosporales</taxon>
        <taxon>Streptomycetaceae</taxon>
        <taxon>Wenjunlia</taxon>
    </lineage>
</organism>
<keyword evidence="1" id="KW-1133">Transmembrane helix</keyword>
<keyword evidence="1" id="KW-0812">Transmembrane</keyword>
<evidence type="ECO:0000313" key="3">
    <source>
        <dbReference type="Proteomes" id="UP000641932"/>
    </source>
</evidence>
<keyword evidence="3" id="KW-1185">Reference proteome</keyword>
<reference evidence="2" key="1">
    <citation type="journal article" date="2014" name="Int. J. Syst. Evol. Microbiol.">
        <title>Complete genome sequence of Corynebacterium casei LMG S-19264T (=DSM 44701T), isolated from a smear-ripened cheese.</title>
        <authorList>
            <consortium name="US DOE Joint Genome Institute (JGI-PGF)"/>
            <person name="Walter F."/>
            <person name="Albersmeier A."/>
            <person name="Kalinowski J."/>
            <person name="Ruckert C."/>
        </authorList>
    </citation>
    <scope>NUCLEOTIDE SEQUENCE</scope>
    <source>
        <strain evidence="2">CGMCC 4.7201</strain>
    </source>
</reference>
<comment type="caution">
    <text evidence="2">The sequence shown here is derived from an EMBL/GenBank/DDBJ whole genome shotgun (WGS) entry which is preliminary data.</text>
</comment>
<dbReference type="EMBL" id="BMMS01000005">
    <property type="protein sequence ID" value="GGO84201.1"/>
    <property type="molecule type" value="Genomic_DNA"/>
</dbReference>
<proteinExistence type="predicted"/>
<keyword evidence="1" id="KW-0472">Membrane</keyword>
<feature type="transmembrane region" description="Helical" evidence="1">
    <location>
        <begin position="6"/>
        <end position="24"/>
    </location>
</feature>
<gene>
    <name evidence="2" type="ORF">GCM10012280_15130</name>
</gene>
<protein>
    <submittedName>
        <fullName evidence="2">Uncharacterized protein</fullName>
    </submittedName>
</protein>
<accession>A0A917ZK97</accession>
<reference evidence="2" key="2">
    <citation type="submission" date="2020-09" db="EMBL/GenBank/DDBJ databases">
        <authorList>
            <person name="Sun Q."/>
            <person name="Zhou Y."/>
        </authorList>
    </citation>
    <scope>NUCLEOTIDE SEQUENCE</scope>
    <source>
        <strain evidence="2">CGMCC 4.7201</strain>
    </source>
</reference>
<name>A0A917ZK97_9ACTN</name>
<feature type="transmembrane region" description="Helical" evidence="1">
    <location>
        <begin position="36"/>
        <end position="56"/>
    </location>
</feature>
<feature type="transmembrane region" description="Helical" evidence="1">
    <location>
        <begin position="62"/>
        <end position="83"/>
    </location>
</feature>